<dbReference type="OrthoDB" id="3224024at2"/>
<keyword evidence="3 6" id="KW-0812">Transmembrane</keyword>
<dbReference type="PANTHER" id="PTHR30250:SF26">
    <property type="entry name" value="PSMA PROTEIN"/>
    <property type="match status" value="1"/>
</dbReference>
<feature type="transmembrane region" description="Helical" evidence="6">
    <location>
        <begin position="127"/>
        <end position="150"/>
    </location>
</feature>
<keyword evidence="8" id="KW-1185">Reference proteome</keyword>
<keyword evidence="4 6" id="KW-1133">Transmembrane helix</keyword>
<dbReference type="EMBL" id="MWWX01000010">
    <property type="protein sequence ID" value="OZG61330.1"/>
    <property type="molecule type" value="Genomic_DNA"/>
</dbReference>
<feature type="transmembrane region" description="Helical" evidence="6">
    <location>
        <begin position="162"/>
        <end position="179"/>
    </location>
</feature>
<evidence type="ECO:0000313" key="8">
    <source>
        <dbReference type="Proteomes" id="UP000216352"/>
    </source>
</evidence>
<accession>A0A261FQ74</accession>
<comment type="caution">
    <text evidence="7">The sequence shown here is derived from an EMBL/GenBank/DDBJ whole genome shotgun (WGS) entry which is preliminary data.</text>
</comment>
<feature type="transmembrane region" description="Helical" evidence="6">
    <location>
        <begin position="85"/>
        <end position="107"/>
    </location>
</feature>
<dbReference type="GO" id="GO:0005886">
    <property type="term" value="C:plasma membrane"/>
    <property type="evidence" value="ECO:0007669"/>
    <property type="project" value="UniProtKB-SubCell"/>
</dbReference>
<evidence type="ECO:0000256" key="5">
    <source>
        <dbReference type="ARBA" id="ARBA00023136"/>
    </source>
</evidence>
<feature type="transmembrane region" description="Helical" evidence="6">
    <location>
        <begin position="311"/>
        <end position="335"/>
    </location>
</feature>
<evidence type="ECO:0000313" key="7">
    <source>
        <dbReference type="EMBL" id="OZG61330.1"/>
    </source>
</evidence>
<proteinExistence type="predicted"/>
<dbReference type="STRING" id="1603886.GCA_001895165_00139"/>
<feature type="transmembrane region" description="Helical" evidence="6">
    <location>
        <begin position="401"/>
        <end position="425"/>
    </location>
</feature>
<feature type="transmembrane region" description="Helical" evidence="6">
    <location>
        <begin position="470"/>
        <end position="492"/>
    </location>
</feature>
<feature type="transmembrane region" description="Helical" evidence="6">
    <location>
        <begin position="341"/>
        <end position="363"/>
    </location>
</feature>
<dbReference type="Proteomes" id="UP000216352">
    <property type="component" value="Unassembled WGS sequence"/>
</dbReference>
<dbReference type="AlphaFoldDB" id="A0A261FQ74"/>
<feature type="transmembrane region" description="Helical" evidence="6">
    <location>
        <begin position="53"/>
        <end position="73"/>
    </location>
</feature>
<dbReference type="PANTHER" id="PTHR30250">
    <property type="entry name" value="PST FAMILY PREDICTED COLANIC ACID TRANSPORTER"/>
    <property type="match status" value="1"/>
</dbReference>
<evidence type="ECO:0000256" key="3">
    <source>
        <dbReference type="ARBA" id="ARBA00022692"/>
    </source>
</evidence>
<feature type="transmembrane region" description="Helical" evidence="6">
    <location>
        <begin position="437"/>
        <end position="458"/>
    </location>
</feature>
<sequence length="506" mass="55294">MGNKKQFVINLAASLVNFAVNLGIGFAVTPFIVGRVGAEAYGFVGLANNMVGYATLFTIALNSVAGRFITVAWHHGDKRKADGYFSSTLAANVLLALMLSAVAVPLILGLEHVINISPHLVTDVKCLFFFVYLNFVVSALSTVLNVATFVRNKLYLSSLANIAYSLTRVVVMVACFALFPTYVLFVGMATCLGTLVMAGMNFAYTRRLTPELRFRKSAVSWRTTWEMLSSGVWNTVIKLQQILQDGLSLLIANLAISPLHMGYLSIAQVVPNAISGLMGTISGLFSPEQTRLFAQGRPDELFRELASSMRITGFFTNIVFVTLLVNGEAFITLWQPGQDAHMIYVLMVFTMGGFFLSGVAITLQNVPLLVNRLRNYSLAWLGCGVASLALTLACVELTDWGIYAVGAVSQLVSIVANLTFVPIYAARCLHIRRRMFYLIYMQYITATVLAATLGYWAGEAIPVQHDGWPGLLAGCALTAFVTCAVDTLVLLGRRERSVIIRKIVRK</sequence>
<evidence type="ECO:0000256" key="1">
    <source>
        <dbReference type="ARBA" id="ARBA00004651"/>
    </source>
</evidence>
<protein>
    <submittedName>
        <fullName evidence="7">Flippase</fullName>
    </submittedName>
</protein>
<feature type="transmembrane region" description="Helical" evidence="6">
    <location>
        <begin position="375"/>
        <end position="395"/>
    </location>
</feature>
<comment type="subcellular location">
    <subcellularLocation>
        <location evidence="1">Cell membrane</location>
        <topology evidence="1">Multi-pass membrane protein</topology>
    </subcellularLocation>
</comment>
<evidence type="ECO:0000256" key="6">
    <source>
        <dbReference type="SAM" id="Phobius"/>
    </source>
</evidence>
<organism evidence="7 8">
    <name type="scientific">Bifidobacterium lemurum</name>
    <dbReference type="NCBI Taxonomy" id="1603886"/>
    <lineage>
        <taxon>Bacteria</taxon>
        <taxon>Bacillati</taxon>
        <taxon>Actinomycetota</taxon>
        <taxon>Actinomycetes</taxon>
        <taxon>Bifidobacteriales</taxon>
        <taxon>Bifidobacteriaceae</taxon>
        <taxon>Bifidobacterium</taxon>
    </lineage>
</organism>
<keyword evidence="5 6" id="KW-0472">Membrane</keyword>
<name>A0A261FQ74_9BIFI</name>
<evidence type="ECO:0000256" key="2">
    <source>
        <dbReference type="ARBA" id="ARBA00022475"/>
    </source>
</evidence>
<reference evidence="7 8" key="1">
    <citation type="journal article" date="2017" name="BMC Genomics">
        <title>Comparative genomic and phylogenomic analyses of the Bifidobacteriaceae family.</title>
        <authorList>
            <person name="Lugli G.A."/>
            <person name="Milani C."/>
            <person name="Turroni F."/>
            <person name="Duranti S."/>
            <person name="Mancabelli L."/>
            <person name="Mangifesta M."/>
            <person name="Ferrario C."/>
            <person name="Modesto M."/>
            <person name="Mattarelli P."/>
            <person name="Jiri K."/>
            <person name="van Sinderen D."/>
            <person name="Ventura M."/>
        </authorList>
    </citation>
    <scope>NUCLEOTIDE SEQUENCE [LARGE SCALE GENOMIC DNA]</scope>
    <source>
        <strain evidence="7 8">DSM 28807</strain>
    </source>
</reference>
<feature type="transmembrane region" description="Helical" evidence="6">
    <location>
        <begin position="185"/>
        <end position="204"/>
    </location>
</feature>
<keyword evidence="2" id="KW-1003">Cell membrane</keyword>
<dbReference type="RefSeq" id="WP_072723511.1">
    <property type="nucleotide sequence ID" value="NZ_BDIS01000001.1"/>
</dbReference>
<dbReference type="InterPro" id="IPR050833">
    <property type="entry name" value="Poly_Biosynth_Transport"/>
</dbReference>
<feature type="transmembrane region" description="Helical" evidence="6">
    <location>
        <begin position="7"/>
        <end position="33"/>
    </location>
</feature>
<gene>
    <name evidence="7" type="ORF">BLEM_1542</name>
</gene>
<dbReference type="CDD" id="cd12082">
    <property type="entry name" value="MATE_like"/>
    <property type="match status" value="1"/>
</dbReference>
<evidence type="ECO:0000256" key="4">
    <source>
        <dbReference type="ARBA" id="ARBA00022989"/>
    </source>
</evidence>